<dbReference type="InterPro" id="IPR017853">
    <property type="entry name" value="GH"/>
</dbReference>
<reference evidence="7" key="1">
    <citation type="submission" date="2022-10" db="EMBL/GenBank/DDBJ databases">
        <title>The complete genomes of actinobacterial strains from the NBC collection.</title>
        <authorList>
            <person name="Joergensen T.S."/>
            <person name="Alvarez Arevalo M."/>
            <person name="Sterndorff E.B."/>
            <person name="Faurdal D."/>
            <person name="Vuksanovic O."/>
            <person name="Mourched A.-S."/>
            <person name="Charusanti P."/>
            <person name="Shaw S."/>
            <person name="Blin K."/>
            <person name="Weber T."/>
        </authorList>
    </citation>
    <scope>NUCLEOTIDE SEQUENCE</scope>
    <source>
        <strain evidence="7">NBC_00222</strain>
    </source>
</reference>
<sequence length="470" mass="50635">MLRITVPRIVGLLALTVLAGYAFVLAPKYNARHAPEPYAFSGKAPTAMPDWLVAALAAPAPTTAAATTAAATPTDTPAPVPTPAPTGGEDPGSPAPAPVEPAPAPFPAPGGAFMGLMTKAGPYDLDPVEEFATAVKHQPSVLEFSVGWWDKRFDRRVFDTVAERGIMPMVAWEPWDFHKESKVDKLRGEQPDYALSRIIGGEFDPYIKEWAEGVKSLGYPIALRFAHEMNGYWYPWAEQANGNRRGQYVQAWKHVHDLFRQAGADKVVWVWSPNIDYENATPLDSLYPGDDYVDWIGLSGYYGTIGLEKYASFEQIFDPTLKKLRTFSPKPVVITETAATDSSGQKARWITEMFEQLPRHPDIIGLIWYEAVKEVDWRVTASGPASAAYAAGVSAPRYAGQWTVRSQPLLTVPPPAPPTTPPAATPSAPAASSPSAKPTGGTGTKPSGTAVPTRKPTTTKPRSSPSGAAG</sequence>
<protein>
    <submittedName>
        <fullName evidence="7">Glycosyl hydrolase</fullName>
    </submittedName>
</protein>
<dbReference type="RefSeq" id="WP_328955240.1">
    <property type="nucleotide sequence ID" value="NZ_CP108110.1"/>
</dbReference>
<evidence type="ECO:0000256" key="5">
    <source>
        <dbReference type="SAM" id="MobiDB-lite"/>
    </source>
</evidence>
<organism evidence="7 8">
    <name type="scientific">Kitasatospora purpeofusca</name>
    <dbReference type="NCBI Taxonomy" id="67352"/>
    <lineage>
        <taxon>Bacteria</taxon>
        <taxon>Bacillati</taxon>
        <taxon>Actinomycetota</taxon>
        <taxon>Actinomycetes</taxon>
        <taxon>Kitasatosporales</taxon>
        <taxon>Streptomycetaceae</taxon>
        <taxon>Kitasatospora</taxon>
    </lineage>
</organism>
<evidence type="ECO:0000313" key="8">
    <source>
        <dbReference type="Proteomes" id="UP001432222"/>
    </source>
</evidence>
<feature type="compositionally biased region" description="Pro residues" evidence="5">
    <location>
        <begin position="93"/>
        <end position="104"/>
    </location>
</feature>
<dbReference type="Gene3D" id="3.20.20.80">
    <property type="entry name" value="Glycosidases"/>
    <property type="match status" value="1"/>
</dbReference>
<proteinExistence type="inferred from homology"/>
<evidence type="ECO:0000256" key="1">
    <source>
        <dbReference type="ARBA" id="ARBA00007754"/>
    </source>
</evidence>
<dbReference type="PANTHER" id="PTHR40079">
    <property type="entry name" value="MANNAN ENDO-1,4-BETA-MANNOSIDASE E-RELATED"/>
    <property type="match status" value="1"/>
</dbReference>
<gene>
    <name evidence="7" type="ORF">OHA16_16200</name>
</gene>
<feature type="active site" description="Nucleophile" evidence="4">
    <location>
        <position position="336"/>
    </location>
</feature>
<keyword evidence="8" id="KW-1185">Reference proteome</keyword>
<feature type="region of interest" description="Disordered" evidence="5">
    <location>
        <begin position="409"/>
        <end position="470"/>
    </location>
</feature>
<evidence type="ECO:0000256" key="3">
    <source>
        <dbReference type="ARBA" id="ARBA00023295"/>
    </source>
</evidence>
<dbReference type="EMBL" id="CP108110">
    <property type="protein sequence ID" value="WUQ84374.1"/>
    <property type="molecule type" value="Genomic_DNA"/>
</dbReference>
<evidence type="ECO:0000256" key="4">
    <source>
        <dbReference type="PROSITE-ProRule" id="PRU01100"/>
    </source>
</evidence>
<keyword evidence="2 4" id="KW-0378">Hydrolase</keyword>
<evidence type="ECO:0000313" key="7">
    <source>
        <dbReference type="EMBL" id="WUQ84374.1"/>
    </source>
</evidence>
<dbReference type="GO" id="GO:0016787">
    <property type="term" value="F:hydrolase activity"/>
    <property type="evidence" value="ECO:0007669"/>
    <property type="project" value="UniProtKB-KW"/>
</dbReference>
<dbReference type="Pfam" id="PF02156">
    <property type="entry name" value="Glyco_hydro_26"/>
    <property type="match status" value="1"/>
</dbReference>
<feature type="region of interest" description="Disordered" evidence="5">
    <location>
        <begin position="65"/>
        <end position="104"/>
    </location>
</feature>
<name>A0ABZ1U2Z1_9ACTN</name>
<dbReference type="InterPro" id="IPR022790">
    <property type="entry name" value="GH26_dom"/>
</dbReference>
<dbReference type="Proteomes" id="UP001432222">
    <property type="component" value="Chromosome"/>
</dbReference>
<keyword evidence="3 4" id="KW-0326">Glycosidase</keyword>
<feature type="compositionally biased region" description="Low complexity" evidence="5">
    <location>
        <begin position="425"/>
        <end position="470"/>
    </location>
</feature>
<dbReference type="InterPro" id="IPR000805">
    <property type="entry name" value="Glyco_hydro_26"/>
</dbReference>
<feature type="compositionally biased region" description="Low complexity" evidence="5">
    <location>
        <begin position="65"/>
        <end position="75"/>
    </location>
</feature>
<evidence type="ECO:0000256" key="2">
    <source>
        <dbReference type="ARBA" id="ARBA00022801"/>
    </source>
</evidence>
<dbReference type="PANTHER" id="PTHR40079:SF4">
    <property type="entry name" value="GH26 DOMAIN-CONTAINING PROTEIN-RELATED"/>
    <property type="match status" value="1"/>
</dbReference>
<accession>A0ABZ1U2Z1</accession>
<evidence type="ECO:0000259" key="6">
    <source>
        <dbReference type="PROSITE" id="PS51764"/>
    </source>
</evidence>
<dbReference type="PROSITE" id="PS51764">
    <property type="entry name" value="GH26"/>
    <property type="match status" value="1"/>
</dbReference>
<comment type="similarity">
    <text evidence="1 4">Belongs to the glycosyl hydrolase 26 family.</text>
</comment>
<feature type="active site" description="Proton donor" evidence="4">
    <location>
        <position position="228"/>
    </location>
</feature>
<feature type="domain" description="GH26" evidence="6">
    <location>
        <begin position="95"/>
        <end position="396"/>
    </location>
</feature>
<dbReference type="SUPFAM" id="SSF51445">
    <property type="entry name" value="(Trans)glycosidases"/>
    <property type="match status" value="1"/>
</dbReference>
<feature type="compositionally biased region" description="Pro residues" evidence="5">
    <location>
        <begin position="411"/>
        <end position="424"/>
    </location>
</feature>